<dbReference type="NCBIfam" id="TIGR04057">
    <property type="entry name" value="SusC_RagA_signa"/>
    <property type="match status" value="1"/>
</dbReference>
<keyword evidence="4 7" id="KW-0812">Transmembrane</keyword>
<proteinExistence type="inferred from homology"/>
<accession>A0A1X7KTC5</accession>
<dbReference type="InterPro" id="IPR012910">
    <property type="entry name" value="Plug_dom"/>
</dbReference>
<dbReference type="GO" id="GO:0009279">
    <property type="term" value="C:cell outer membrane"/>
    <property type="evidence" value="ECO:0007669"/>
    <property type="project" value="UniProtKB-SubCell"/>
</dbReference>
<dbReference type="Proteomes" id="UP000192980">
    <property type="component" value="Unassembled WGS sequence"/>
</dbReference>
<dbReference type="PROSITE" id="PS00018">
    <property type="entry name" value="EF_HAND_1"/>
    <property type="match status" value="1"/>
</dbReference>
<dbReference type="PROSITE" id="PS52016">
    <property type="entry name" value="TONB_DEPENDENT_REC_3"/>
    <property type="match status" value="1"/>
</dbReference>
<evidence type="ECO:0000256" key="4">
    <source>
        <dbReference type="ARBA" id="ARBA00022692"/>
    </source>
</evidence>
<dbReference type="EMBL" id="FXAU01000006">
    <property type="protein sequence ID" value="SMG44842.1"/>
    <property type="molecule type" value="Genomic_DNA"/>
</dbReference>
<evidence type="ECO:0000256" key="6">
    <source>
        <dbReference type="ARBA" id="ARBA00023237"/>
    </source>
</evidence>
<comment type="similarity">
    <text evidence="7">Belongs to the TonB-dependent receptor family.</text>
</comment>
<dbReference type="SUPFAM" id="SSF56935">
    <property type="entry name" value="Porins"/>
    <property type="match status" value="1"/>
</dbReference>
<sequence>MYEKITVWQYGIPHCFLKILIIMKLSLFLLLVTFFQVSALTYGQKVSVRVTKVPLKTVLYELSKQTNYNFIADADLSAKVGPISMDVKNMEWNHVVEKCFTGIPLKIVLNKEDKMVFIQAAPVAKAAYNDKEKSTQQLTVAGRVSTPEGIAMPGVSVATTNATKKAFTDKQGNYSIAVSPTDTLVYSFIGYVRQIQVVQGRTKIDVSLKMAEEKIEDVVVIGYGEVKKADITGAIGSVDVKAMQKAPVATFDQALAGRVAGVQVSGNDGQPGSVNNIVIRGANSLTQDNSPLYVVDGFPIEAFNESPVSPSDIESIQVLKDASATSIYGSRGANGVIIITTKQGTKSTPVIAVNSYYGIQAVNKKLDVLSPYEFVKYQQELNPTTTERLYLDGRTLEDYKNLSGVDMQGALFRRAPMWNNDISFRGGSQNTQYSVFANILKSDGVILNSGFNRAQGKFTLSQQLKKNIKAYVNASYTKTTTSGSIVSDPTGGIPSLSLIYSALGYRPISGFDDVDLMDEFFDPAVITETPTDYRVNPIISVQNELNERILGSTIINGYLDFKLTEHLLLKLRGGVVSNNLNTSTLYNSKTQIGSPNYPTSKGTTGSVFERKMDNWLNENTLTYNRKIGKHRFDALAGFTLQENRLGYSGYTASFIQNEELGIDGIDLSTSIVPETYHKEWSLASFLGRVNYDYASKYLFTASFRSDGSSKFKGTNKWGYFPSGAFSWKMNKEAFMQNMKAISESKLRVSYGTTGNNRVDEYATYSGITFPYGSYYSFNNGSPDKGASLLTSAGVADLRWETTAQFNVGYDLGLYQDRVRFTFDYYDKRTNDLLLNANLPYTTGYLVAFQNIGSVRNRGLEFSLETTNIKGKNFRWSSAFNISFNRNKILKLQPGQSYRLQTVSFVGDFANVAPYIAKVGQPMGMLYGASFDRLYQYEDFNQLANGTYVLRPEVPDNGRARNTIQPGDMKFNDLNNDGTINTDDYTVIGNGNPLHIGGFANDFSYKNFDLSVFLQWSYGNDILNGNKLYFEQNTYNLYNFNLYSTVENRWTPENQNTTIPRVGGLPPRIYHSNIVEDGSFLRLKTVSLGYTFSDTFLKSRKIRSARIYLSGQNLLTFTKYSGSDPEVSVRNSALTPGFDWSAYPRARTMTMGIDVSF</sequence>
<keyword evidence="5 7" id="KW-0472">Membrane</keyword>
<evidence type="ECO:0000256" key="1">
    <source>
        <dbReference type="ARBA" id="ARBA00004571"/>
    </source>
</evidence>
<keyword evidence="2 7" id="KW-0813">Transport</keyword>
<evidence type="ECO:0000256" key="5">
    <source>
        <dbReference type="ARBA" id="ARBA00023136"/>
    </source>
</evidence>
<dbReference type="InterPro" id="IPR023997">
    <property type="entry name" value="TonB-dep_OMP_SusC/RagA_CS"/>
</dbReference>
<dbReference type="InterPro" id="IPR008969">
    <property type="entry name" value="CarboxyPept-like_regulatory"/>
</dbReference>
<evidence type="ECO:0000313" key="10">
    <source>
        <dbReference type="Proteomes" id="UP000192980"/>
    </source>
</evidence>
<dbReference type="SUPFAM" id="SSF49464">
    <property type="entry name" value="Carboxypeptidase regulatory domain-like"/>
    <property type="match status" value="1"/>
</dbReference>
<evidence type="ECO:0000313" key="9">
    <source>
        <dbReference type="EMBL" id="SMG44842.1"/>
    </source>
</evidence>
<dbReference type="Gene3D" id="2.170.130.10">
    <property type="entry name" value="TonB-dependent receptor, plug domain"/>
    <property type="match status" value="1"/>
</dbReference>
<organism evidence="9 10">
    <name type="scientific">Sphingobacterium psychroaquaticum</name>
    <dbReference type="NCBI Taxonomy" id="561061"/>
    <lineage>
        <taxon>Bacteria</taxon>
        <taxon>Pseudomonadati</taxon>
        <taxon>Bacteroidota</taxon>
        <taxon>Sphingobacteriia</taxon>
        <taxon>Sphingobacteriales</taxon>
        <taxon>Sphingobacteriaceae</taxon>
        <taxon>Sphingobacterium</taxon>
    </lineage>
</organism>
<dbReference type="Pfam" id="PF07715">
    <property type="entry name" value="Plug"/>
    <property type="match status" value="1"/>
</dbReference>
<name>A0A1X7KTC5_9SPHI</name>
<evidence type="ECO:0000256" key="2">
    <source>
        <dbReference type="ARBA" id="ARBA00022448"/>
    </source>
</evidence>
<dbReference type="InterPro" id="IPR039426">
    <property type="entry name" value="TonB-dep_rcpt-like"/>
</dbReference>
<dbReference type="AlphaFoldDB" id="A0A1X7KTC5"/>
<evidence type="ECO:0000259" key="8">
    <source>
        <dbReference type="Pfam" id="PF07715"/>
    </source>
</evidence>
<evidence type="ECO:0000256" key="7">
    <source>
        <dbReference type="PROSITE-ProRule" id="PRU01360"/>
    </source>
</evidence>
<dbReference type="Gene3D" id="2.40.170.20">
    <property type="entry name" value="TonB-dependent receptor, beta-barrel domain"/>
    <property type="match status" value="1"/>
</dbReference>
<comment type="subcellular location">
    <subcellularLocation>
        <location evidence="1 7">Cell outer membrane</location>
        <topology evidence="1 7">Multi-pass membrane protein</topology>
    </subcellularLocation>
</comment>
<dbReference type="InterPro" id="IPR037066">
    <property type="entry name" value="Plug_dom_sf"/>
</dbReference>
<evidence type="ECO:0000256" key="3">
    <source>
        <dbReference type="ARBA" id="ARBA00022452"/>
    </source>
</evidence>
<gene>
    <name evidence="9" type="ORF">SAMN05660862_3213</name>
</gene>
<feature type="domain" description="TonB-dependent receptor plug" evidence="8">
    <location>
        <begin position="228"/>
        <end position="336"/>
    </location>
</feature>
<keyword evidence="6 7" id="KW-0998">Cell outer membrane</keyword>
<keyword evidence="10" id="KW-1185">Reference proteome</keyword>
<dbReference type="NCBIfam" id="TIGR04056">
    <property type="entry name" value="OMP_RagA_SusC"/>
    <property type="match status" value="1"/>
</dbReference>
<dbReference type="InterPro" id="IPR018247">
    <property type="entry name" value="EF_Hand_1_Ca_BS"/>
</dbReference>
<dbReference type="InterPro" id="IPR023996">
    <property type="entry name" value="TonB-dep_OMP_SusC/RagA"/>
</dbReference>
<keyword evidence="3 7" id="KW-1134">Transmembrane beta strand</keyword>
<reference evidence="9 10" key="1">
    <citation type="submission" date="2017-04" db="EMBL/GenBank/DDBJ databases">
        <authorList>
            <person name="Afonso C.L."/>
            <person name="Miller P.J."/>
            <person name="Scott M.A."/>
            <person name="Spackman E."/>
            <person name="Goraichik I."/>
            <person name="Dimitrov K.M."/>
            <person name="Suarez D.L."/>
            <person name="Swayne D.E."/>
        </authorList>
    </citation>
    <scope>NUCLEOTIDE SEQUENCE [LARGE SCALE GENOMIC DNA]</scope>
    <source>
        <strain evidence="9 10">DSM 22418</strain>
    </source>
</reference>
<dbReference type="InterPro" id="IPR036942">
    <property type="entry name" value="Beta-barrel_TonB_sf"/>
</dbReference>
<dbReference type="FunFam" id="2.170.130.10:FF:000008">
    <property type="entry name" value="SusC/RagA family TonB-linked outer membrane protein"/>
    <property type="match status" value="1"/>
</dbReference>
<dbReference type="Pfam" id="PF13715">
    <property type="entry name" value="CarbopepD_reg_2"/>
    <property type="match status" value="1"/>
</dbReference>
<protein>
    <submittedName>
        <fullName evidence="9">TonB-linked outer membrane protein, SusC/RagA family</fullName>
    </submittedName>
</protein>
<dbReference type="STRING" id="561061.SAMN05660862_3213"/>